<accession>A0A9D4V535</accession>
<reference evidence="1 2" key="1">
    <citation type="submission" date="2021-01" db="EMBL/GenBank/DDBJ databases">
        <title>Adiantum capillus-veneris genome.</title>
        <authorList>
            <person name="Fang Y."/>
            <person name="Liao Q."/>
        </authorList>
    </citation>
    <scope>NUCLEOTIDE SEQUENCE [LARGE SCALE GENOMIC DNA]</scope>
    <source>
        <strain evidence="1">H3</strain>
        <tissue evidence="1">Leaf</tissue>
    </source>
</reference>
<gene>
    <name evidence="1" type="ORF">GOP47_0005089</name>
</gene>
<dbReference type="Proteomes" id="UP000886520">
    <property type="component" value="Chromosome 5"/>
</dbReference>
<evidence type="ECO:0000313" key="2">
    <source>
        <dbReference type="Proteomes" id="UP000886520"/>
    </source>
</evidence>
<name>A0A9D4V535_ADICA</name>
<dbReference type="OrthoDB" id="1112980at2759"/>
<evidence type="ECO:0000313" key="1">
    <source>
        <dbReference type="EMBL" id="KAI5079610.1"/>
    </source>
</evidence>
<comment type="caution">
    <text evidence="1">The sequence shown here is derived from an EMBL/GenBank/DDBJ whole genome shotgun (WGS) entry which is preliminary data.</text>
</comment>
<sequence>MLECVFSLDSVILTYHISCCSIKKLCARVQAFFPVLDEAKRKLAEAIKEKGRDDYDIQVLESHETNTYVEMLKHQNKMLN</sequence>
<keyword evidence="2" id="KW-1185">Reference proteome</keyword>
<dbReference type="AlphaFoldDB" id="A0A9D4V535"/>
<organism evidence="1 2">
    <name type="scientific">Adiantum capillus-veneris</name>
    <name type="common">Maidenhair fern</name>
    <dbReference type="NCBI Taxonomy" id="13818"/>
    <lineage>
        <taxon>Eukaryota</taxon>
        <taxon>Viridiplantae</taxon>
        <taxon>Streptophyta</taxon>
        <taxon>Embryophyta</taxon>
        <taxon>Tracheophyta</taxon>
        <taxon>Polypodiopsida</taxon>
        <taxon>Polypodiidae</taxon>
        <taxon>Polypodiales</taxon>
        <taxon>Pteridineae</taxon>
        <taxon>Pteridaceae</taxon>
        <taxon>Vittarioideae</taxon>
        <taxon>Adiantum</taxon>
    </lineage>
</organism>
<dbReference type="EMBL" id="JABFUD020000005">
    <property type="protein sequence ID" value="KAI5079610.1"/>
    <property type="molecule type" value="Genomic_DNA"/>
</dbReference>
<protein>
    <submittedName>
        <fullName evidence="1">Uncharacterized protein</fullName>
    </submittedName>
</protein>
<proteinExistence type="predicted"/>